<protein>
    <recommendedName>
        <fullName evidence="4 7">dTDP-4-dehydrorhamnose 3,5-epimerase</fullName>
        <ecNumber evidence="3 7">5.1.3.13</ecNumber>
    </recommendedName>
    <alternativeName>
        <fullName evidence="7">Thymidine diphospho-4-keto-rhamnose 3,5-epimerase</fullName>
    </alternativeName>
</protein>
<comment type="function">
    <text evidence="2 7">Catalyzes the epimerization of the C3' and C5'positions of dTDP-6-deoxy-D-xylo-4-hexulose, forming dTDP-6-deoxy-L-lyxo-4-hexulose.</text>
</comment>
<dbReference type="NCBIfam" id="TIGR01221">
    <property type="entry name" value="rmlC"/>
    <property type="match status" value="1"/>
</dbReference>
<dbReference type="InterPro" id="IPR000888">
    <property type="entry name" value="RmlC-like"/>
</dbReference>
<comment type="pathway">
    <text evidence="7">Carbohydrate biosynthesis; dTDP-L-rhamnose biosynthesis.</text>
</comment>
<dbReference type="InterPro" id="IPR011051">
    <property type="entry name" value="RmlC_Cupin_sf"/>
</dbReference>
<gene>
    <name evidence="8" type="ORF">SAMN04487998_0327</name>
</gene>
<dbReference type="RefSeq" id="WP_092767624.1">
    <property type="nucleotide sequence ID" value="NZ_FOHS01000001.1"/>
</dbReference>
<evidence type="ECO:0000256" key="5">
    <source>
        <dbReference type="PIRSR" id="PIRSR600888-1"/>
    </source>
</evidence>
<feature type="active site" description="Proton acceptor" evidence="5">
    <location>
        <position position="61"/>
    </location>
</feature>
<dbReference type="Proteomes" id="UP000198697">
    <property type="component" value="Unassembled WGS sequence"/>
</dbReference>
<dbReference type="EMBL" id="FOHS01000001">
    <property type="protein sequence ID" value="SES80939.1"/>
    <property type="molecule type" value="Genomic_DNA"/>
</dbReference>
<organism evidence="8 9">
    <name type="scientific">Hymenobacter actinosclerus</name>
    <dbReference type="NCBI Taxonomy" id="82805"/>
    <lineage>
        <taxon>Bacteria</taxon>
        <taxon>Pseudomonadati</taxon>
        <taxon>Bacteroidota</taxon>
        <taxon>Cytophagia</taxon>
        <taxon>Cytophagales</taxon>
        <taxon>Hymenobacteraceae</taxon>
        <taxon>Hymenobacter</taxon>
    </lineage>
</organism>
<evidence type="ECO:0000256" key="7">
    <source>
        <dbReference type="RuleBase" id="RU364069"/>
    </source>
</evidence>
<accession>A0A1H9ZH76</accession>
<sequence length="180" mass="20068">MEFTYFDIPDVVEIQPRVFGDARGAFFESFSAEKMAAAGIVGDWVQDNQSRSDRGVVRGLHFQQPPHAQAKLVRVAAGRALDVIVDIRRDSPTYGQHLSVVLDAERFNMLYVPVGFAHGFTALEDGTLFLYKCTDYYAPHSEGGLLWNDPTLNIDWGVTNPTISAKDQVLPTLAEFRSPF</sequence>
<evidence type="ECO:0000256" key="2">
    <source>
        <dbReference type="ARBA" id="ARBA00001997"/>
    </source>
</evidence>
<dbReference type="GO" id="GO:0008830">
    <property type="term" value="F:dTDP-4-dehydrorhamnose 3,5-epimerase activity"/>
    <property type="evidence" value="ECO:0007669"/>
    <property type="project" value="UniProtKB-UniRule"/>
</dbReference>
<comment type="similarity">
    <text evidence="7">Belongs to the dTDP-4-dehydrorhamnose 3,5-epimerase family.</text>
</comment>
<dbReference type="Gene3D" id="2.60.120.10">
    <property type="entry name" value="Jelly Rolls"/>
    <property type="match status" value="1"/>
</dbReference>
<dbReference type="SUPFAM" id="SSF51182">
    <property type="entry name" value="RmlC-like cupins"/>
    <property type="match status" value="1"/>
</dbReference>
<dbReference type="GO" id="GO:0019305">
    <property type="term" value="P:dTDP-rhamnose biosynthetic process"/>
    <property type="evidence" value="ECO:0007669"/>
    <property type="project" value="UniProtKB-UniRule"/>
</dbReference>
<keyword evidence="7" id="KW-0413">Isomerase</keyword>
<dbReference type="Pfam" id="PF00908">
    <property type="entry name" value="dTDP_sugar_isom"/>
    <property type="match status" value="1"/>
</dbReference>
<evidence type="ECO:0000256" key="6">
    <source>
        <dbReference type="PIRSR" id="PIRSR600888-3"/>
    </source>
</evidence>
<proteinExistence type="inferred from homology"/>
<dbReference type="InterPro" id="IPR014710">
    <property type="entry name" value="RmlC-like_jellyroll"/>
</dbReference>
<dbReference type="PANTHER" id="PTHR21047">
    <property type="entry name" value="DTDP-6-DEOXY-D-GLUCOSE-3,5 EPIMERASE"/>
    <property type="match status" value="1"/>
</dbReference>
<comment type="catalytic activity">
    <reaction evidence="1 7">
        <text>dTDP-4-dehydro-6-deoxy-alpha-D-glucose = dTDP-4-dehydro-beta-L-rhamnose</text>
        <dbReference type="Rhea" id="RHEA:16969"/>
        <dbReference type="ChEBI" id="CHEBI:57649"/>
        <dbReference type="ChEBI" id="CHEBI:62830"/>
        <dbReference type="EC" id="5.1.3.13"/>
    </reaction>
</comment>
<dbReference type="AlphaFoldDB" id="A0A1H9ZH76"/>
<dbReference type="GO" id="GO:0005829">
    <property type="term" value="C:cytosol"/>
    <property type="evidence" value="ECO:0007669"/>
    <property type="project" value="TreeGrafter"/>
</dbReference>
<evidence type="ECO:0000256" key="1">
    <source>
        <dbReference type="ARBA" id="ARBA00001298"/>
    </source>
</evidence>
<dbReference type="UniPathway" id="UPA00124"/>
<evidence type="ECO:0000313" key="9">
    <source>
        <dbReference type="Proteomes" id="UP000198697"/>
    </source>
</evidence>
<feature type="site" description="Participates in a stacking interaction with the thymidine ring of dTDP-4-oxo-6-deoxyglucose" evidence="6">
    <location>
        <position position="137"/>
    </location>
</feature>
<dbReference type="OrthoDB" id="9800680at2"/>
<name>A0A1H9ZH76_9BACT</name>
<keyword evidence="9" id="KW-1185">Reference proteome</keyword>
<dbReference type="EC" id="5.1.3.13" evidence="3 7"/>
<evidence type="ECO:0000313" key="8">
    <source>
        <dbReference type="EMBL" id="SES80939.1"/>
    </source>
</evidence>
<reference evidence="9" key="1">
    <citation type="submission" date="2016-10" db="EMBL/GenBank/DDBJ databases">
        <authorList>
            <person name="Varghese N."/>
            <person name="Submissions S."/>
        </authorList>
    </citation>
    <scope>NUCLEOTIDE SEQUENCE [LARGE SCALE GENOMIC DNA]</scope>
    <source>
        <strain evidence="9">DSM 15310</strain>
    </source>
</reference>
<dbReference type="CDD" id="cd00438">
    <property type="entry name" value="cupin_RmlC"/>
    <property type="match status" value="1"/>
</dbReference>
<evidence type="ECO:0000256" key="3">
    <source>
        <dbReference type="ARBA" id="ARBA00012098"/>
    </source>
</evidence>
<feature type="active site" description="Proton donor" evidence="5">
    <location>
        <position position="131"/>
    </location>
</feature>
<dbReference type="GO" id="GO:0000271">
    <property type="term" value="P:polysaccharide biosynthetic process"/>
    <property type="evidence" value="ECO:0007669"/>
    <property type="project" value="TreeGrafter"/>
</dbReference>
<dbReference type="PANTHER" id="PTHR21047:SF2">
    <property type="entry name" value="THYMIDINE DIPHOSPHO-4-KETO-RHAMNOSE 3,5-EPIMERASE"/>
    <property type="match status" value="1"/>
</dbReference>
<evidence type="ECO:0000256" key="4">
    <source>
        <dbReference type="ARBA" id="ARBA00019595"/>
    </source>
</evidence>
<comment type="subunit">
    <text evidence="7">Homodimer.</text>
</comment>
<dbReference type="STRING" id="82805.SAMN04487998_0327"/>